<dbReference type="Proteomes" id="UP001425155">
    <property type="component" value="Unassembled WGS sequence"/>
</dbReference>
<comment type="caution">
    <text evidence="1">The sequence shown here is derived from an EMBL/GenBank/DDBJ whole genome shotgun (WGS) entry which is preliminary data.</text>
</comment>
<name>A0ABU9VZG4_9MICO</name>
<organism evidence="1 2">
    <name type="scientific">Leifsonia stereocauli</name>
    <dbReference type="NCBI Taxonomy" id="3134136"/>
    <lineage>
        <taxon>Bacteria</taxon>
        <taxon>Bacillati</taxon>
        <taxon>Actinomycetota</taxon>
        <taxon>Actinomycetes</taxon>
        <taxon>Micrococcales</taxon>
        <taxon>Microbacteriaceae</taxon>
        <taxon>Leifsonia</taxon>
    </lineage>
</organism>
<keyword evidence="2" id="KW-1185">Reference proteome</keyword>
<accession>A0ABU9VZG4</accession>
<evidence type="ECO:0008006" key="3">
    <source>
        <dbReference type="Google" id="ProtNLM"/>
    </source>
</evidence>
<reference evidence="1 2" key="1">
    <citation type="submission" date="2024-03" db="EMBL/GenBank/DDBJ databases">
        <title>YIM 134122 draft genome.</title>
        <authorList>
            <person name="Zuo S."/>
            <person name="Xiong L."/>
        </authorList>
    </citation>
    <scope>NUCLEOTIDE SEQUENCE [LARGE SCALE GENOMIC DNA]</scope>
    <source>
        <strain evidence="1 2">YIM 134122</strain>
    </source>
</reference>
<sequence length="72" mass="8102">MGRTDDDGYEEMLRIEDPYRGEDFETEEGVAPAAFNGDDAARLAETEYGALGGGSVEEFAAKHRDEHRHKRR</sequence>
<protein>
    <recommendedName>
        <fullName evidence="3">DUF5709 domain-containing protein</fullName>
    </recommendedName>
</protein>
<evidence type="ECO:0000313" key="1">
    <source>
        <dbReference type="EMBL" id="MEN1945150.1"/>
    </source>
</evidence>
<dbReference type="EMBL" id="JBCLVG010000001">
    <property type="protein sequence ID" value="MEN1945150.1"/>
    <property type="molecule type" value="Genomic_DNA"/>
</dbReference>
<evidence type="ECO:0000313" key="2">
    <source>
        <dbReference type="Proteomes" id="UP001425155"/>
    </source>
</evidence>
<proteinExistence type="predicted"/>
<gene>
    <name evidence="1" type="ORF">WJX64_01170</name>
</gene>
<dbReference type="RefSeq" id="WP_342111009.1">
    <property type="nucleotide sequence ID" value="NZ_JBCAUN010000001.1"/>
</dbReference>